<evidence type="ECO:0000256" key="3">
    <source>
        <dbReference type="ARBA" id="ARBA00022750"/>
    </source>
</evidence>
<keyword evidence="8" id="KW-0472">Membrane</keyword>
<evidence type="ECO:0000313" key="11">
    <source>
        <dbReference type="EMBL" id="KDQ50723.1"/>
    </source>
</evidence>
<dbReference type="HOGENOM" id="CLU_013253_1_2_1"/>
<dbReference type="FunCoup" id="A0A067P743">
    <property type="interactions" value="50"/>
</dbReference>
<dbReference type="Proteomes" id="UP000027265">
    <property type="component" value="Unassembled WGS sequence"/>
</dbReference>
<dbReference type="Gene3D" id="2.40.70.10">
    <property type="entry name" value="Acid Proteases"/>
    <property type="match status" value="2"/>
</dbReference>
<dbReference type="AlphaFoldDB" id="A0A067P743"/>
<keyword evidence="8" id="KW-0812">Transmembrane</keyword>
<reference evidence="12" key="1">
    <citation type="journal article" date="2014" name="Proc. Natl. Acad. Sci. U.S.A.">
        <title>Extensive sampling of basidiomycete genomes demonstrates inadequacy of the white-rot/brown-rot paradigm for wood decay fungi.</title>
        <authorList>
            <person name="Riley R."/>
            <person name="Salamov A.A."/>
            <person name="Brown D.W."/>
            <person name="Nagy L.G."/>
            <person name="Floudas D."/>
            <person name="Held B.W."/>
            <person name="Levasseur A."/>
            <person name="Lombard V."/>
            <person name="Morin E."/>
            <person name="Otillar R."/>
            <person name="Lindquist E.A."/>
            <person name="Sun H."/>
            <person name="LaButti K.M."/>
            <person name="Schmutz J."/>
            <person name="Jabbour D."/>
            <person name="Luo H."/>
            <person name="Baker S.E."/>
            <person name="Pisabarro A.G."/>
            <person name="Walton J.D."/>
            <person name="Blanchette R.A."/>
            <person name="Henrissat B."/>
            <person name="Martin F."/>
            <person name="Cullen D."/>
            <person name="Hibbett D.S."/>
            <person name="Grigoriev I.V."/>
        </authorList>
    </citation>
    <scope>NUCLEOTIDE SEQUENCE [LARGE SCALE GENOMIC DNA]</scope>
    <source>
        <strain evidence="12">MUCL 33604</strain>
    </source>
</reference>
<evidence type="ECO:0000313" key="12">
    <source>
        <dbReference type="Proteomes" id="UP000027265"/>
    </source>
</evidence>
<sequence length="477" mass="49251">MLSMLPCTLALLLLITSDAYAAPHPSAEAGVTMNLLRKPHGRRTVEDWGEWARSHREMLIAKYGGTPPDPPSTRKRASGTNLLVNQNADSSYYGSLAVGTPPVSYNVILDTGSSDLWLADSSCSTGCRSVPTFDAASSSSFKNLSQPFDIQYGSGRAIGVLGQDSVQMAGFSVANQVFGVCDQVSSGLLSSPVSGLLGLAWQTIASSGATPFWQTLAGSGTWDTPVMAFQLTRFVNDNSAKTLEPGGTFTMGAVNNSLYTGEIDFQNIPSGQVSYWILPLTSLTVQGAAVTVPTGASAYSAIDTGTTLVGGPSATIAQIYAQIPGSAPGTGNFEGYYTYPCSTTVNVSLAFGGQSWSISPSDFKLTALSNTECLGGFFELTTGGNAPSWIVGDTFLKNVYSVFRFNPPSVGFAQLSSAALAMNGVDGAIPSATIGSAAAVTAAGGSGGRSSSGARTTRVGMWTMLIGVVIVGSGLIL</sequence>
<protein>
    <recommendedName>
        <fullName evidence="10">Peptidase A1 domain-containing protein</fullName>
    </recommendedName>
</protein>
<dbReference type="InterPro" id="IPR033121">
    <property type="entry name" value="PEPTIDASE_A1"/>
</dbReference>
<dbReference type="GO" id="GO:0006508">
    <property type="term" value="P:proteolysis"/>
    <property type="evidence" value="ECO:0007669"/>
    <property type="project" value="UniProtKB-KW"/>
</dbReference>
<feature type="signal peptide" evidence="9">
    <location>
        <begin position="1"/>
        <end position="21"/>
    </location>
</feature>
<dbReference type="EMBL" id="KL197756">
    <property type="protein sequence ID" value="KDQ50723.1"/>
    <property type="molecule type" value="Genomic_DNA"/>
</dbReference>
<gene>
    <name evidence="11" type="ORF">JAAARDRAFT_41815</name>
</gene>
<keyword evidence="3 7" id="KW-0064">Aspartyl protease</keyword>
<dbReference type="InParanoid" id="A0A067P743"/>
<evidence type="ECO:0000256" key="4">
    <source>
        <dbReference type="ARBA" id="ARBA00022801"/>
    </source>
</evidence>
<keyword evidence="6" id="KW-1015">Disulfide bond</keyword>
<keyword evidence="9" id="KW-0732">Signal</keyword>
<dbReference type="PANTHER" id="PTHR47966:SF6">
    <property type="entry name" value="PEPTIDASE A1 DOMAIN-CONTAINING PROTEIN"/>
    <property type="match status" value="1"/>
</dbReference>
<dbReference type="InterPro" id="IPR001969">
    <property type="entry name" value="Aspartic_peptidase_AS"/>
</dbReference>
<dbReference type="PRINTS" id="PR00792">
    <property type="entry name" value="PEPSIN"/>
</dbReference>
<feature type="transmembrane region" description="Helical" evidence="8">
    <location>
        <begin position="459"/>
        <end position="476"/>
    </location>
</feature>
<feature type="disulfide bond" evidence="6">
    <location>
        <begin position="123"/>
        <end position="127"/>
    </location>
</feature>
<dbReference type="InterPro" id="IPR021109">
    <property type="entry name" value="Peptidase_aspartic_dom_sf"/>
</dbReference>
<evidence type="ECO:0000259" key="10">
    <source>
        <dbReference type="PROSITE" id="PS51767"/>
    </source>
</evidence>
<dbReference type="Pfam" id="PF00026">
    <property type="entry name" value="Asp"/>
    <property type="match status" value="1"/>
</dbReference>
<dbReference type="InterPro" id="IPR034164">
    <property type="entry name" value="Pepsin-like_dom"/>
</dbReference>
<dbReference type="PROSITE" id="PS00141">
    <property type="entry name" value="ASP_PROTEASE"/>
    <property type="match status" value="1"/>
</dbReference>
<feature type="chain" id="PRO_5001647289" description="Peptidase A1 domain-containing protein" evidence="9">
    <location>
        <begin position="22"/>
        <end position="477"/>
    </location>
</feature>
<evidence type="ECO:0000256" key="6">
    <source>
        <dbReference type="PIRSR" id="PIRSR601461-2"/>
    </source>
</evidence>
<evidence type="ECO:0000256" key="1">
    <source>
        <dbReference type="ARBA" id="ARBA00007447"/>
    </source>
</evidence>
<feature type="active site" evidence="5">
    <location>
        <position position="110"/>
    </location>
</feature>
<proteinExistence type="inferred from homology"/>
<evidence type="ECO:0000256" key="9">
    <source>
        <dbReference type="SAM" id="SignalP"/>
    </source>
</evidence>
<dbReference type="PANTHER" id="PTHR47966">
    <property type="entry name" value="BETA-SITE APP-CLEAVING ENZYME, ISOFORM A-RELATED"/>
    <property type="match status" value="1"/>
</dbReference>
<dbReference type="PROSITE" id="PS51767">
    <property type="entry name" value="PEPTIDASE_A1"/>
    <property type="match status" value="1"/>
</dbReference>
<accession>A0A067P743</accession>
<comment type="similarity">
    <text evidence="1 7">Belongs to the peptidase A1 family.</text>
</comment>
<keyword evidence="2 7" id="KW-0645">Protease</keyword>
<evidence type="ECO:0000256" key="7">
    <source>
        <dbReference type="RuleBase" id="RU000454"/>
    </source>
</evidence>
<organism evidence="11 12">
    <name type="scientific">Jaapia argillacea MUCL 33604</name>
    <dbReference type="NCBI Taxonomy" id="933084"/>
    <lineage>
        <taxon>Eukaryota</taxon>
        <taxon>Fungi</taxon>
        <taxon>Dikarya</taxon>
        <taxon>Basidiomycota</taxon>
        <taxon>Agaricomycotina</taxon>
        <taxon>Agaricomycetes</taxon>
        <taxon>Agaricomycetidae</taxon>
        <taxon>Jaapiales</taxon>
        <taxon>Jaapiaceae</taxon>
        <taxon>Jaapia</taxon>
    </lineage>
</organism>
<dbReference type="FunFam" id="2.40.70.10:FF:000115">
    <property type="entry name" value="Lysosomal aspartic protease"/>
    <property type="match status" value="1"/>
</dbReference>
<dbReference type="InterPro" id="IPR001461">
    <property type="entry name" value="Aspartic_peptidase_A1"/>
</dbReference>
<dbReference type="CDD" id="cd05471">
    <property type="entry name" value="pepsin_like"/>
    <property type="match status" value="1"/>
</dbReference>
<name>A0A067P743_9AGAM</name>
<feature type="domain" description="Peptidase A1" evidence="10">
    <location>
        <begin position="92"/>
        <end position="413"/>
    </location>
</feature>
<keyword evidence="4 7" id="KW-0378">Hydrolase</keyword>
<evidence type="ECO:0000256" key="2">
    <source>
        <dbReference type="ARBA" id="ARBA00022670"/>
    </source>
</evidence>
<dbReference type="GO" id="GO:0004190">
    <property type="term" value="F:aspartic-type endopeptidase activity"/>
    <property type="evidence" value="ECO:0007669"/>
    <property type="project" value="UniProtKB-KW"/>
</dbReference>
<dbReference type="OrthoDB" id="771136at2759"/>
<keyword evidence="12" id="KW-1185">Reference proteome</keyword>
<dbReference type="SUPFAM" id="SSF50630">
    <property type="entry name" value="Acid proteases"/>
    <property type="match status" value="1"/>
</dbReference>
<evidence type="ECO:0000256" key="5">
    <source>
        <dbReference type="PIRSR" id="PIRSR601461-1"/>
    </source>
</evidence>
<keyword evidence="8" id="KW-1133">Transmembrane helix</keyword>
<evidence type="ECO:0000256" key="8">
    <source>
        <dbReference type="SAM" id="Phobius"/>
    </source>
</evidence>
<dbReference type="STRING" id="933084.A0A067P743"/>
<feature type="active site" evidence="5">
    <location>
        <position position="303"/>
    </location>
</feature>